<name>A0A6L9Y6J9_9BURK</name>
<feature type="binding site" evidence="7">
    <location>
        <position position="74"/>
    </location>
    <ligand>
        <name>Fe(3+)</name>
        <dbReference type="ChEBI" id="CHEBI:29034"/>
    </ligand>
</feature>
<keyword evidence="6 7" id="KW-0408">Iron</keyword>
<keyword evidence="4 7" id="KW-0369">Histidine metabolism</keyword>
<organism evidence="9 10">
    <name type="scientific">Pelistega ratti</name>
    <dbReference type="NCBI Taxonomy" id="2652177"/>
    <lineage>
        <taxon>Bacteria</taxon>
        <taxon>Pseudomonadati</taxon>
        <taxon>Pseudomonadota</taxon>
        <taxon>Betaproteobacteria</taxon>
        <taxon>Burkholderiales</taxon>
        <taxon>Alcaligenaceae</taxon>
        <taxon>Pelistega</taxon>
    </lineage>
</organism>
<dbReference type="InterPro" id="IPR032466">
    <property type="entry name" value="Metal_Hydrolase"/>
</dbReference>
<feature type="binding site" evidence="7">
    <location>
        <position position="72"/>
    </location>
    <ligand>
        <name>Zn(2+)</name>
        <dbReference type="ChEBI" id="CHEBI:29105"/>
    </ligand>
</feature>
<feature type="binding site" evidence="7">
    <location>
        <position position="317"/>
    </location>
    <ligand>
        <name>Fe(3+)</name>
        <dbReference type="ChEBI" id="CHEBI:29034"/>
    </ligand>
</feature>
<feature type="binding site" evidence="7">
    <location>
        <position position="242"/>
    </location>
    <ligand>
        <name>Zn(2+)</name>
        <dbReference type="ChEBI" id="CHEBI:29105"/>
    </ligand>
</feature>
<sequence>MLIKRVLQNANIATSLPTGDYHAPFQYFPLHDIVIEGAYIKAVLPHQPASAYNCETEDLQGALITAGLIDCHTHLIFAGNRAHEWERRQQGIPYSQIAKEGGGINQTVKATRQASMEELASLAQPRLQRLIQEGVTTIECKTGYGLNLEDERKQLLVADQLAQHYPIEIIKTLLSAHTIPSEFKNNPDGYVDLICQKIIPTLWQEKAFSAIDIFCETVGFSIAQSTKILQTAKALGIPIKGHTEQLSNLGGSALIASFNGLSVDHIEYLDEQGIQAIKQSNTTAVLLPFAYYFLREKQCPPIDLLRQYQVPIAISTDFNPGTAPFTSIHWAMNMACVQFGLTIEEAWAGVTWNAAKALGLTHSHGCIAPGYLADLLVWDAERPVDIIYEVGSNPLVQRIFRGKNTL</sequence>
<evidence type="ECO:0000256" key="5">
    <source>
        <dbReference type="ARBA" id="ARBA00022833"/>
    </source>
</evidence>
<comment type="similarity">
    <text evidence="7">Belongs to the metallo-dependent hydrolases superfamily. HutI family.</text>
</comment>
<dbReference type="SUPFAM" id="SSF51556">
    <property type="entry name" value="Metallo-dependent hydrolases"/>
    <property type="match status" value="1"/>
</dbReference>
<gene>
    <name evidence="7 9" type="primary">hutI</name>
    <name evidence="9" type="ORF">F9B74_06505</name>
</gene>
<dbReference type="GO" id="GO:0019557">
    <property type="term" value="P:L-histidine catabolic process to glutamate and formate"/>
    <property type="evidence" value="ECO:0007669"/>
    <property type="project" value="UniProtKB-UniPathway"/>
</dbReference>
<dbReference type="GO" id="GO:0005506">
    <property type="term" value="F:iron ion binding"/>
    <property type="evidence" value="ECO:0007669"/>
    <property type="project" value="UniProtKB-UniRule"/>
</dbReference>
<dbReference type="EMBL" id="JAAGYR010000011">
    <property type="protein sequence ID" value="NEN75973.1"/>
    <property type="molecule type" value="Genomic_DNA"/>
</dbReference>
<dbReference type="GO" id="GO:0008270">
    <property type="term" value="F:zinc ion binding"/>
    <property type="evidence" value="ECO:0007669"/>
    <property type="project" value="UniProtKB-UniRule"/>
</dbReference>
<evidence type="ECO:0000256" key="3">
    <source>
        <dbReference type="ARBA" id="ARBA00022801"/>
    </source>
</evidence>
<dbReference type="FunFam" id="3.20.20.140:FF:000007">
    <property type="entry name" value="Imidazolonepropionase"/>
    <property type="match status" value="1"/>
</dbReference>
<keyword evidence="5 7" id="KW-0862">Zinc</keyword>
<feature type="binding site" evidence="7">
    <location>
        <position position="177"/>
    </location>
    <ligand>
        <name>4-imidazolone-5-propanoate</name>
        <dbReference type="ChEBI" id="CHEBI:77893"/>
    </ligand>
</feature>
<keyword evidence="2 7" id="KW-0479">Metal-binding</keyword>
<feature type="binding site" evidence="7">
    <location>
        <position position="144"/>
    </location>
    <ligand>
        <name>N-formimidoyl-L-glutamate</name>
        <dbReference type="ChEBI" id="CHEBI:58928"/>
    </ligand>
</feature>
<reference evidence="9 10" key="1">
    <citation type="submission" date="2020-02" db="EMBL/GenBank/DDBJ databases">
        <title>Pelistega sp. NLN82 were isolated from wild rodents of the Hainan Island.</title>
        <authorList>
            <person name="Niu N."/>
            <person name="Zhou J."/>
        </authorList>
    </citation>
    <scope>NUCLEOTIDE SEQUENCE [LARGE SCALE GENOMIC DNA]</scope>
    <source>
        <strain evidence="9 10">NLN82</strain>
    </source>
</reference>
<dbReference type="InterPro" id="IPR006680">
    <property type="entry name" value="Amidohydro-rel"/>
</dbReference>
<proteinExistence type="inferred from homology"/>
<comment type="function">
    <text evidence="7">Catalyzes the hydrolytic cleavage of the carbon-nitrogen bond in imidazolone-5-propanoate to yield N-formimidoyl-L-glutamate. It is the third step in the universal histidine degradation pathway.</text>
</comment>
<comment type="pathway">
    <text evidence="7">Amino-acid degradation; L-histidine degradation into L-glutamate; N-formimidoyl-L-glutamate from L-histidine: step 3/3.</text>
</comment>
<feature type="binding site" evidence="7">
    <location>
        <position position="74"/>
    </location>
    <ligand>
        <name>Zn(2+)</name>
        <dbReference type="ChEBI" id="CHEBI:29105"/>
    </ligand>
</feature>
<dbReference type="HAMAP" id="MF_00372">
    <property type="entry name" value="HutI"/>
    <property type="match status" value="1"/>
</dbReference>
<protein>
    <recommendedName>
        <fullName evidence="1 7">Imidazolonepropionase</fullName>
        <ecNumber evidence="1 7">3.5.2.7</ecNumber>
    </recommendedName>
    <alternativeName>
        <fullName evidence="7">Imidazolone-5-propionate hydrolase</fullName>
    </alternativeName>
</protein>
<evidence type="ECO:0000256" key="1">
    <source>
        <dbReference type="ARBA" id="ARBA00012864"/>
    </source>
</evidence>
<evidence type="ECO:0000259" key="8">
    <source>
        <dbReference type="Pfam" id="PF01979"/>
    </source>
</evidence>
<dbReference type="RefSeq" id="WP_163764515.1">
    <property type="nucleotide sequence ID" value="NZ_JAAGYR010000011.1"/>
</dbReference>
<keyword evidence="7" id="KW-0963">Cytoplasm</keyword>
<dbReference type="UniPathway" id="UPA00379">
    <property type="reaction ID" value="UER00551"/>
</dbReference>
<feature type="binding site" evidence="7">
    <location>
        <position position="321"/>
    </location>
    <ligand>
        <name>N-formimidoyl-L-glutamate</name>
        <dbReference type="ChEBI" id="CHEBI:58928"/>
    </ligand>
</feature>
<evidence type="ECO:0000313" key="9">
    <source>
        <dbReference type="EMBL" id="NEN75973.1"/>
    </source>
</evidence>
<feature type="binding site" evidence="7">
    <location>
        <position position="242"/>
    </location>
    <ligand>
        <name>Fe(3+)</name>
        <dbReference type="ChEBI" id="CHEBI:29034"/>
    </ligand>
</feature>
<dbReference type="PANTHER" id="PTHR42752:SF1">
    <property type="entry name" value="IMIDAZOLONEPROPIONASE-RELATED"/>
    <property type="match status" value="1"/>
</dbReference>
<feature type="binding site" evidence="7">
    <location>
        <position position="81"/>
    </location>
    <ligand>
        <name>4-imidazolone-5-propanoate</name>
        <dbReference type="ChEBI" id="CHEBI:77893"/>
    </ligand>
</feature>
<dbReference type="PANTHER" id="PTHR42752">
    <property type="entry name" value="IMIDAZOLONEPROPIONASE"/>
    <property type="match status" value="1"/>
</dbReference>
<dbReference type="Gene3D" id="2.30.40.10">
    <property type="entry name" value="Urease, subunit C, domain 1"/>
    <property type="match status" value="1"/>
</dbReference>
<comment type="caution">
    <text evidence="9">The sequence shown here is derived from an EMBL/GenBank/DDBJ whole genome shotgun (WGS) entry which is preliminary data.</text>
</comment>
<comment type="subcellular location">
    <subcellularLocation>
        <location evidence="7">Cytoplasm</location>
    </subcellularLocation>
</comment>
<feature type="binding site" evidence="7">
    <location>
        <position position="72"/>
    </location>
    <ligand>
        <name>Fe(3+)</name>
        <dbReference type="ChEBI" id="CHEBI:29034"/>
    </ligand>
</feature>
<keyword evidence="3 7" id="KW-0378">Hydrolase</keyword>
<feature type="domain" description="Amidohydrolase-related" evidence="8">
    <location>
        <begin position="241"/>
        <end position="391"/>
    </location>
</feature>
<feature type="binding site" evidence="7">
    <location>
        <position position="322"/>
    </location>
    <ligand>
        <name>4-imidazolone-5-propanoate</name>
        <dbReference type="ChEBI" id="CHEBI:77893"/>
    </ligand>
</feature>
<evidence type="ECO:0000256" key="7">
    <source>
        <dbReference type="HAMAP-Rule" id="MF_00372"/>
    </source>
</evidence>
<dbReference type="InterPro" id="IPR005920">
    <property type="entry name" value="HutI"/>
</dbReference>
<evidence type="ECO:0000256" key="4">
    <source>
        <dbReference type="ARBA" id="ARBA00022808"/>
    </source>
</evidence>
<evidence type="ECO:0000256" key="6">
    <source>
        <dbReference type="ARBA" id="ARBA00023004"/>
    </source>
</evidence>
<dbReference type="EC" id="3.5.2.7" evidence="1 7"/>
<dbReference type="GO" id="GO:0050480">
    <property type="term" value="F:imidazolonepropionase activity"/>
    <property type="evidence" value="ECO:0007669"/>
    <property type="project" value="UniProtKB-UniRule"/>
</dbReference>
<dbReference type="Gene3D" id="3.20.20.140">
    <property type="entry name" value="Metal-dependent hydrolases"/>
    <property type="match status" value="1"/>
</dbReference>
<dbReference type="GO" id="GO:0005737">
    <property type="term" value="C:cytoplasm"/>
    <property type="evidence" value="ECO:0007669"/>
    <property type="project" value="UniProtKB-SubCell"/>
</dbReference>
<feature type="binding site" evidence="7">
    <location>
        <position position="245"/>
    </location>
    <ligand>
        <name>4-imidazolone-5-propanoate</name>
        <dbReference type="ChEBI" id="CHEBI:77893"/>
    </ligand>
</feature>
<evidence type="ECO:0000313" key="10">
    <source>
        <dbReference type="Proteomes" id="UP000477651"/>
    </source>
</evidence>
<dbReference type="Proteomes" id="UP000477651">
    <property type="component" value="Unassembled WGS sequence"/>
</dbReference>
<evidence type="ECO:0000256" key="2">
    <source>
        <dbReference type="ARBA" id="ARBA00022723"/>
    </source>
</evidence>
<feature type="binding site" evidence="7">
    <location>
        <position position="319"/>
    </location>
    <ligand>
        <name>N-formimidoyl-L-glutamate</name>
        <dbReference type="ChEBI" id="CHEBI:58928"/>
    </ligand>
</feature>
<dbReference type="GO" id="GO:0019556">
    <property type="term" value="P:L-histidine catabolic process to glutamate and formamide"/>
    <property type="evidence" value="ECO:0007669"/>
    <property type="project" value="UniProtKB-UniRule"/>
</dbReference>
<comment type="catalytic activity">
    <reaction evidence="7">
        <text>4-imidazolone-5-propanoate + H2O = N-formimidoyl-L-glutamate</text>
        <dbReference type="Rhea" id="RHEA:23660"/>
        <dbReference type="ChEBI" id="CHEBI:15377"/>
        <dbReference type="ChEBI" id="CHEBI:58928"/>
        <dbReference type="ChEBI" id="CHEBI:77893"/>
        <dbReference type="EC" id="3.5.2.7"/>
    </reaction>
</comment>
<keyword evidence="10" id="KW-1185">Reference proteome</keyword>
<comment type="cofactor">
    <cofactor evidence="7">
        <name>Zn(2+)</name>
        <dbReference type="ChEBI" id="CHEBI:29105"/>
    </cofactor>
    <cofactor evidence="7">
        <name>Fe(3+)</name>
        <dbReference type="ChEBI" id="CHEBI:29034"/>
    </cofactor>
    <text evidence="7">Binds 1 zinc or iron ion per subunit.</text>
</comment>
<dbReference type="InterPro" id="IPR011059">
    <property type="entry name" value="Metal-dep_hydrolase_composite"/>
</dbReference>
<dbReference type="NCBIfam" id="TIGR01224">
    <property type="entry name" value="hutI"/>
    <property type="match status" value="1"/>
</dbReference>
<dbReference type="SUPFAM" id="SSF51338">
    <property type="entry name" value="Composite domain of metallo-dependent hydrolases"/>
    <property type="match status" value="1"/>
</dbReference>
<feature type="binding site" evidence="7">
    <location>
        <position position="144"/>
    </location>
    <ligand>
        <name>4-imidazolone-5-propanoate</name>
        <dbReference type="ChEBI" id="CHEBI:77893"/>
    </ligand>
</feature>
<feature type="binding site" evidence="7">
    <location>
        <position position="317"/>
    </location>
    <ligand>
        <name>Zn(2+)</name>
        <dbReference type="ChEBI" id="CHEBI:29105"/>
    </ligand>
</feature>
<dbReference type="AlphaFoldDB" id="A0A6L9Y6J9"/>
<dbReference type="Pfam" id="PF01979">
    <property type="entry name" value="Amidohydro_1"/>
    <property type="match status" value="1"/>
</dbReference>
<accession>A0A6L9Y6J9</accession>